<name>A0A382MK73_9ZZZZ</name>
<reference evidence="1" key="1">
    <citation type="submission" date="2018-05" db="EMBL/GenBank/DDBJ databases">
        <authorList>
            <person name="Lanie J.A."/>
            <person name="Ng W.-L."/>
            <person name="Kazmierczak K.M."/>
            <person name="Andrzejewski T.M."/>
            <person name="Davidsen T.M."/>
            <person name="Wayne K.J."/>
            <person name="Tettelin H."/>
            <person name="Glass J.I."/>
            <person name="Rusch D."/>
            <person name="Podicherti R."/>
            <person name="Tsui H.-C.T."/>
            <person name="Winkler M.E."/>
        </authorList>
    </citation>
    <scope>NUCLEOTIDE SEQUENCE</scope>
</reference>
<dbReference type="EMBL" id="UINC01093607">
    <property type="protein sequence ID" value="SVC48157.1"/>
    <property type="molecule type" value="Genomic_DNA"/>
</dbReference>
<gene>
    <name evidence="1" type="ORF">METZ01_LOCUS301011</name>
</gene>
<evidence type="ECO:0000313" key="1">
    <source>
        <dbReference type="EMBL" id="SVC48157.1"/>
    </source>
</evidence>
<organism evidence="1">
    <name type="scientific">marine metagenome</name>
    <dbReference type="NCBI Taxonomy" id="408172"/>
    <lineage>
        <taxon>unclassified sequences</taxon>
        <taxon>metagenomes</taxon>
        <taxon>ecological metagenomes</taxon>
    </lineage>
</organism>
<accession>A0A382MK73</accession>
<sequence length="62" mass="6833">MISKAAFLRTLNCGRSQFLSEPSDPQNDHFLDQTNVATLADRKNITPNGPFGHANSRIVYVG</sequence>
<protein>
    <submittedName>
        <fullName evidence="1">Uncharacterized protein</fullName>
    </submittedName>
</protein>
<dbReference type="AlphaFoldDB" id="A0A382MK73"/>
<proteinExistence type="predicted"/>